<dbReference type="AlphaFoldDB" id="T1GY60"/>
<dbReference type="Gene3D" id="1.20.120.1080">
    <property type="match status" value="1"/>
</dbReference>
<dbReference type="OMA" id="NEDERWC"/>
<dbReference type="GO" id="GO:0004386">
    <property type="term" value="F:helicase activity"/>
    <property type="evidence" value="ECO:0007669"/>
    <property type="project" value="TreeGrafter"/>
</dbReference>
<name>T1GY60_MEGSC</name>
<dbReference type="GO" id="GO:0003723">
    <property type="term" value="F:RNA binding"/>
    <property type="evidence" value="ECO:0007669"/>
    <property type="project" value="TreeGrafter"/>
</dbReference>
<evidence type="ECO:0000313" key="3">
    <source>
        <dbReference type="Proteomes" id="UP000015102"/>
    </source>
</evidence>
<organism evidence="2 3">
    <name type="scientific">Megaselia scalaris</name>
    <name type="common">Humpbacked fly</name>
    <name type="synonym">Phora scalaris</name>
    <dbReference type="NCBI Taxonomy" id="36166"/>
    <lineage>
        <taxon>Eukaryota</taxon>
        <taxon>Metazoa</taxon>
        <taxon>Ecdysozoa</taxon>
        <taxon>Arthropoda</taxon>
        <taxon>Hexapoda</taxon>
        <taxon>Insecta</taxon>
        <taxon>Pterygota</taxon>
        <taxon>Neoptera</taxon>
        <taxon>Endopterygota</taxon>
        <taxon>Diptera</taxon>
        <taxon>Brachycera</taxon>
        <taxon>Muscomorpha</taxon>
        <taxon>Platypezoidea</taxon>
        <taxon>Phoridae</taxon>
        <taxon>Megaseliini</taxon>
        <taxon>Megaselia</taxon>
    </lineage>
</organism>
<dbReference type="PANTHER" id="PTHR18934:SF136">
    <property type="entry name" value="ATP-DEPENDENT RNA HELICASE DHX35-RELATED"/>
    <property type="match status" value="1"/>
</dbReference>
<protein>
    <recommendedName>
        <fullName evidence="1">DEAD-box helicase OB fold domain-containing protein</fullName>
    </recommendedName>
</protein>
<accession>T1GY60</accession>
<evidence type="ECO:0000259" key="1">
    <source>
        <dbReference type="Pfam" id="PF07717"/>
    </source>
</evidence>
<reference evidence="3" key="1">
    <citation type="submission" date="2013-02" db="EMBL/GenBank/DDBJ databases">
        <authorList>
            <person name="Hughes D."/>
        </authorList>
    </citation>
    <scope>NUCLEOTIDE SEQUENCE</scope>
    <source>
        <strain>Durham</strain>
        <strain evidence="3">NC isolate 2 -- Noor lab</strain>
    </source>
</reference>
<keyword evidence="3" id="KW-1185">Reference proteome</keyword>
<proteinExistence type="predicted"/>
<dbReference type="EMBL" id="CAQQ02172709">
    <property type="status" value="NOT_ANNOTATED_CDS"/>
    <property type="molecule type" value="Genomic_DNA"/>
</dbReference>
<dbReference type="EnsemblMetazoa" id="MESCA008782-RA">
    <property type="protein sequence ID" value="MESCA008782-PA"/>
    <property type="gene ID" value="MESCA008782"/>
</dbReference>
<reference evidence="2" key="2">
    <citation type="submission" date="2015-06" db="UniProtKB">
        <authorList>
            <consortium name="EnsemblMetazoa"/>
        </authorList>
    </citation>
    <scope>IDENTIFICATION</scope>
</reference>
<dbReference type="InterPro" id="IPR027417">
    <property type="entry name" value="P-loop_NTPase"/>
</dbReference>
<dbReference type="STRING" id="36166.T1GY60"/>
<evidence type="ECO:0000313" key="2">
    <source>
        <dbReference type="EnsemblMetazoa" id="MESCA008782-PA"/>
    </source>
</evidence>
<dbReference type="HOGENOM" id="CLU_001832_5_4_1"/>
<dbReference type="Pfam" id="PF07717">
    <property type="entry name" value="OB_NTP_bind"/>
    <property type="match status" value="1"/>
</dbReference>
<dbReference type="Proteomes" id="UP000015102">
    <property type="component" value="Unassembled WGS sequence"/>
</dbReference>
<sequence>MPLDAMTGKMLYISGQMGCAVEILTIIAMLQVQNVFSKPSTGQGQIKGRVAKRNFEVEEGDLITLLNVYTAFIENGRTKEFCGQNFLIYRNLKRAHELRSQLENLAQNKLGIPLFSCQGDTEVLRKCITAGFFPNAAYLHHSGVYKTVRGNTELSIHPISTLYTLQQPQFVIFCELLQTTQLFMKDLTVIKEEWLTELAPHYYHKTTVARDDY</sequence>
<dbReference type="InterPro" id="IPR011709">
    <property type="entry name" value="DEAD-box_helicase_OB_fold"/>
</dbReference>
<dbReference type="SUPFAM" id="SSF52540">
    <property type="entry name" value="P-loop containing nucleoside triphosphate hydrolases"/>
    <property type="match status" value="1"/>
</dbReference>
<dbReference type="Pfam" id="PF21010">
    <property type="entry name" value="HA2_C"/>
    <property type="match status" value="1"/>
</dbReference>
<dbReference type="GO" id="GO:0071013">
    <property type="term" value="C:catalytic step 2 spliceosome"/>
    <property type="evidence" value="ECO:0007669"/>
    <property type="project" value="TreeGrafter"/>
</dbReference>
<dbReference type="PANTHER" id="PTHR18934">
    <property type="entry name" value="ATP-DEPENDENT RNA HELICASE"/>
    <property type="match status" value="1"/>
</dbReference>
<feature type="domain" description="DEAD-box helicase OB fold" evidence="1">
    <location>
        <begin position="124"/>
        <end position="202"/>
    </location>
</feature>